<reference evidence="3" key="1">
    <citation type="submission" date="2020-10" db="EMBL/GenBank/DDBJ databases">
        <authorList>
            <person name="Gilroy R."/>
        </authorList>
    </citation>
    <scope>NUCLEOTIDE SEQUENCE</scope>
    <source>
        <strain evidence="3">1063</strain>
    </source>
</reference>
<dbReference type="AlphaFoldDB" id="A0A9D1HRV4"/>
<dbReference type="Gene3D" id="3.30.9.10">
    <property type="entry name" value="D-Amino Acid Oxidase, subunit A, domain 2"/>
    <property type="match status" value="1"/>
</dbReference>
<dbReference type="SUPFAM" id="SSF51905">
    <property type="entry name" value="FAD/NAD(P)-binding domain"/>
    <property type="match status" value="1"/>
</dbReference>
<dbReference type="InterPro" id="IPR036188">
    <property type="entry name" value="FAD/NAD-bd_sf"/>
</dbReference>
<dbReference type="InterPro" id="IPR007419">
    <property type="entry name" value="BFD-like_2Fe2S-bd_dom"/>
</dbReference>
<evidence type="ECO:0000259" key="1">
    <source>
        <dbReference type="Pfam" id="PF01266"/>
    </source>
</evidence>
<dbReference type="Proteomes" id="UP000824088">
    <property type="component" value="Unassembled WGS sequence"/>
</dbReference>
<dbReference type="Gene3D" id="3.50.50.60">
    <property type="entry name" value="FAD/NAD(P)-binding domain"/>
    <property type="match status" value="1"/>
</dbReference>
<reference evidence="3" key="2">
    <citation type="journal article" date="2021" name="PeerJ">
        <title>Extensive microbial diversity within the chicken gut microbiome revealed by metagenomics and culture.</title>
        <authorList>
            <person name="Gilroy R."/>
            <person name="Ravi A."/>
            <person name="Getino M."/>
            <person name="Pursley I."/>
            <person name="Horton D.L."/>
            <person name="Alikhan N.F."/>
            <person name="Baker D."/>
            <person name="Gharbi K."/>
            <person name="Hall N."/>
            <person name="Watson M."/>
            <person name="Adriaenssens E.M."/>
            <person name="Foster-Nyarko E."/>
            <person name="Jarju S."/>
            <person name="Secka A."/>
            <person name="Antonio M."/>
            <person name="Oren A."/>
            <person name="Chaudhuri R.R."/>
            <person name="La Ragione R."/>
            <person name="Hildebrand F."/>
            <person name="Pallen M.J."/>
        </authorList>
    </citation>
    <scope>NUCLEOTIDE SEQUENCE</scope>
    <source>
        <strain evidence="3">1063</strain>
    </source>
</reference>
<dbReference type="CDD" id="cd19946">
    <property type="entry name" value="GlpA-like_Fer2_BFD-like"/>
    <property type="match status" value="1"/>
</dbReference>
<dbReference type="InterPro" id="IPR052745">
    <property type="entry name" value="G3P_Oxidase/Oxidoreductase"/>
</dbReference>
<feature type="domain" description="BFD-like [2Fe-2S]-binding" evidence="2">
    <location>
        <begin position="394"/>
        <end position="447"/>
    </location>
</feature>
<evidence type="ECO:0000313" key="4">
    <source>
        <dbReference type="Proteomes" id="UP000824088"/>
    </source>
</evidence>
<comment type="caution">
    <text evidence="3">The sequence shown here is derived from an EMBL/GenBank/DDBJ whole genome shotgun (WGS) entry which is preliminary data.</text>
</comment>
<sequence length="479" mass="50888">MTKDVIVIGGGIVGCAVLDRLARFSVSACLLEGCDDVASGATRANSGIVHAGYDCEPGSLKARFNVRGNAMIWALAEELRVPHLKCGSLVAAPAGGEDGLAELKRRADLNGVRAEVLTREQALEKEPMLSEHVTAALYAPDGGVVSPYQLAIALADRAVLNGAEVVTEAEVQSMRKENDEFVLTTPKGEFRAKVVVNCAGAGASAVDAMVGAETFDTEFRKGEYFVLDHTERANVSTVIFPLPTAAGKGILVAPTADGNVIYGPTSTPTQEGDTSVSAEGLDEIRRCVPLTYARPAFGKCIRVYCGVRTVVGHDFVVKASDEVENLIITAGICSPGLTSAPAIAEYVEELVGERIELVPKANFVTVPPAQPRLAELSEEELNALVRRDPRWGKIVCRCEKVTEAEIVAAVNSPVPARTVDAVKRRVRAGMGRCQGGFCSTRVMEIISSELGIPMREIRKGAGHSEIAVLAVKEADYDEV</sequence>
<dbReference type="Pfam" id="PF01266">
    <property type="entry name" value="DAO"/>
    <property type="match status" value="1"/>
</dbReference>
<name>A0A9D1HRV4_9FIRM</name>
<dbReference type="PANTHER" id="PTHR42720">
    <property type="entry name" value="GLYCEROL-3-PHOSPHATE DEHYDROGENASE"/>
    <property type="match status" value="1"/>
</dbReference>
<evidence type="ECO:0000259" key="2">
    <source>
        <dbReference type="Pfam" id="PF04324"/>
    </source>
</evidence>
<dbReference type="InterPro" id="IPR041854">
    <property type="entry name" value="BFD-like_2Fe2S-bd_dom_sf"/>
</dbReference>
<feature type="domain" description="FAD dependent oxidoreductase" evidence="1">
    <location>
        <begin position="4"/>
        <end position="350"/>
    </location>
</feature>
<dbReference type="InterPro" id="IPR006076">
    <property type="entry name" value="FAD-dep_OxRdtase"/>
</dbReference>
<gene>
    <name evidence="3" type="ORF">IAD51_04690</name>
</gene>
<protein>
    <submittedName>
        <fullName evidence="3">NAD(P)/FAD-dependent oxidoreductase</fullName>
    </submittedName>
</protein>
<dbReference type="EMBL" id="DVMN01000085">
    <property type="protein sequence ID" value="HIU21511.1"/>
    <property type="molecule type" value="Genomic_DNA"/>
</dbReference>
<evidence type="ECO:0000313" key="3">
    <source>
        <dbReference type="EMBL" id="HIU21511.1"/>
    </source>
</evidence>
<dbReference type="Pfam" id="PF04324">
    <property type="entry name" value="Fer2_BFD"/>
    <property type="match status" value="1"/>
</dbReference>
<organism evidence="3 4">
    <name type="scientific">Candidatus Limadaptatus stercorigallinarum</name>
    <dbReference type="NCBI Taxonomy" id="2840845"/>
    <lineage>
        <taxon>Bacteria</taxon>
        <taxon>Bacillati</taxon>
        <taxon>Bacillota</taxon>
        <taxon>Clostridia</taxon>
        <taxon>Eubacteriales</taxon>
        <taxon>Candidatus Limadaptatus</taxon>
    </lineage>
</organism>
<dbReference type="PROSITE" id="PS51257">
    <property type="entry name" value="PROKAR_LIPOPROTEIN"/>
    <property type="match status" value="1"/>
</dbReference>
<accession>A0A9D1HRV4</accession>
<dbReference type="PANTHER" id="PTHR42720:SF1">
    <property type="entry name" value="GLYCEROL 3-PHOSPHATE OXIDASE"/>
    <property type="match status" value="1"/>
</dbReference>
<dbReference type="Gene3D" id="1.10.10.1100">
    <property type="entry name" value="BFD-like [2Fe-2S]-binding domain"/>
    <property type="match status" value="1"/>
</dbReference>
<proteinExistence type="predicted"/>